<organism evidence="3 4">
    <name type="scientific">Anopheles epiroticus</name>
    <dbReference type="NCBI Taxonomy" id="199890"/>
    <lineage>
        <taxon>Eukaryota</taxon>
        <taxon>Metazoa</taxon>
        <taxon>Ecdysozoa</taxon>
        <taxon>Arthropoda</taxon>
        <taxon>Hexapoda</taxon>
        <taxon>Insecta</taxon>
        <taxon>Pterygota</taxon>
        <taxon>Neoptera</taxon>
        <taxon>Endopterygota</taxon>
        <taxon>Diptera</taxon>
        <taxon>Nematocera</taxon>
        <taxon>Culicoidea</taxon>
        <taxon>Culicidae</taxon>
        <taxon>Anophelinae</taxon>
        <taxon>Anopheles</taxon>
    </lineage>
</organism>
<evidence type="ECO:0000313" key="3">
    <source>
        <dbReference type="EnsemblMetazoa" id="AEPI002742-PA"/>
    </source>
</evidence>
<reference evidence="4" key="1">
    <citation type="submission" date="2013-03" db="EMBL/GenBank/DDBJ databases">
        <title>The Genome Sequence of Anopheles epiroticus epiroticus2.</title>
        <authorList>
            <consortium name="The Broad Institute Genomics Platform"/>
            <person name="Neafsey D.E."/>
            <person name="Howell P."/>
            <person name="Walker B."/>
            <person name="Young S.K."/>
            <person name="Zeng Q."/>
            <person name="Gargeya S."/>
            <person name="Fitzgerald M."/>
            <person name="Haas B."/>
            <person name="Abouelleil A."/>
            <person name="Allen A.W."/>
            <person name="Alvarado L."/>
            <person name="Arachchi H.M."/>
            <person name="Berlin A.M."/>
            <person name="Chapman S.B."/>
            <person name="Gainer-Dewar J."/>
            <person name="Goldberg J."/>
            <person name="Griggs A."/>
            <person name="Gujja S."/>
            <person name="Hansen M."/>
            <person name="Howarth C."/>
            <person name="Imamovic A."/>
            <person name="Ireland A."/>
            <person name="Larimer J."/>
            <person name="McCowan C."/>
            <person name="Murphy C."/>
            <person name="Pearson M."/>
            <person name="Poon T.W."/>
            <person name="Priest M."/>
            <person name="Roberts A."/>
            <person name="Saif S."/>
            <person name="Shea T."/>
            <person name="Sisk P."/>
            <person name="Sykes S."/>
            <person name="Wortman J."/>
            <person name="Nusbaum C."/>
            <person name="Birren B."/>
        </authorList>
    </citation>
    <scope>NUCLEOTIDE SEQUENCE [LARGE SCALE GENOMIC DNA]</scope>
    <source>
        <strain evidence="4">Epiroticus2</strain>
    </source>
</reference>
<dbReference type="PROSITE" id="PS50001">
    <property type="entry name" value="SH2"/>
    <property type="match status" value="1"/>
</dbReference>
<dbReference type="Proteomes" id="UP000075885">
    <property type="component" value="Unassembled WGS sequence"/>
</dbReference>
<dbReference type="Gene3D" id="3.30.505.10">
    <property type="entry name" value="SH2 domain"/>
    <property type="match status" value="1"/>
</dbReference>
<dbReference type="InterPro" id="IPR000980">
    <property type="entry name" value="SH2"/>
</dbReference>
<dbReference type="AlphaFoldDB" id="A0A182P740"/>
<accession>A0A182P740</accession>
<name>A0A182P740_9DIPT</name>
<sequence length="95" mass="10961">MGGWFHGNLSAKEAEKLILERGKNGSFLVRESQSKLSDFVLSVRADDKVTHVMIRWHSMTALMLMLFLLNMSRRSNDLGTLVRRNDDDDDDDYDK</sequence>
<dbReference type="PANTHER" id="PTHR46559">
    <property type="entry name" value="TYROSINE-PROTEIN PHOSPHATASE NON-RECEPTOR TYPE 11"/>
    <property type="match status" value="1"/>
</dbReference>
<dbReference type="Pfam" id="PF00017">
    <property type="entry name" value="SH2"/>
    <property type="match status" value="1"/>
</dbReference>
<dbReference type="InterPro" id="IPR036860">
    <property type="entry name" value="SH2_dom_sf"/>
</dbReference>
<dbReference type="EnsemblMetazoa" id="AEPI002742-RA">
    <property type="protein sequence ID" value="AEPI002742-PA"/>
    <property type="gene ID" value="AEPI002742"/>
</dbReference>
<dbReference type="STRING" id="199890.A0A182P740"/>
<evidence type="ECO:0000259" key="2">
    <source>
        <dbReference type="PROSITE" id="PS50001"/>
    </source>
</evidence>
<dbReference type="PRINTS" id="PR00401">
    <property type="entry name" value="SH2DOMAIN"/>
</dbReference>
<dbReference type="GO" id="GO:0030971">
    <property type="term" value="F:receptor tyrosine kinase binding"/>
    <property type="evidence" value="ECO:0007669"/>
    <property type="project" value="TreeGrafter"/>
</dbReference>
<proteinExistence type="predicted"/>
<keyword evidence="4" id="KW-1185">Reference proteome</keyword>
<evidence type="ECO:0000256" key="1">
    <source>
        <dbReference type="PROSITE-ProRule" id="PRU00191"/>
    </source>
</evidence>
<dbReference type="SMART" id="SM00252">
    <property type="entry name" value="SH2"/>
    <property type="match status" value="1"/>
</dbReference>
<reference evidence="3" key="2">
    <citation type="submission" date="2020-05" db="UniProtKB">
        <authorList>
            <consortium name="EnsemblMetazoa"/>
        </authorList>
    </citation>
    <scope>IDENTIFICATION</scope>
    <source>
        <strain evidence="3">Epiroticus2</strain>
    </source>
</reference>
<dbReference type="PANTHER" id="PTHR46559:SF3">
    <property type="entry name" value="TYROSINE-PROTEIN PHOSPHATASE NON-RECEPTOR TYPE"/>
    <property type="match status" value="1"/>
</dbReference>
<evidence type="ECO:0000313" key="4">
    <source>
        <dbReference type="Proteomes" id="UP000075885"/>
    </source>
</evidence>
<dbReference type="SUPFAM" id="SSF55550">
    <property type="entry name" value="SH2 domain"/>
    <property type="match status" value="1"/>
</dbReference>
<dbReference type="GO" id="GO:0050839">
    <property type="term" value="F:cell adhesion molecule binding"/>
    <property type="evidence" value="ECO:0007669"/>
    <property type="project" value="TreeGrafter"/>
</dbReference>
<dbReference type="GO" id="GO:0004726">
    <property type="term" value="F:non-membrane spanning protein tyrosine phosphatase activity"/>
    <property type="evidence" value="ECO:0007669"/>
    <property type="project" value="TreeGrafter"/>
</dbReference>
<protein>
    <submittedName>
        <fullName evidence="3">SH2 domain-containing protein</fullName>
    </submittedName>
</protein>
<dbReference type="VEuPathDB" id="VectorBase:AEPI002742"/>
<feature type="domain" description="SH2" evidence="2">
    <location>
        <begin position="4"/>
        <end position="95"/>
    </location>
</feature>
<keyword evidence="1" id="KW-0727">SH2 domain</keyword>
<dbReference type="GO" id="GO:0005737">
    <property type="term" value="C:cytoplasm"/>
    <property type="evidence" value="ECO:0007669"/>
    <property type="project" value="TreeGrafter"/>
</dbReference>
<dbReference type="GO" id="GO:0070374">
    <property type="term" value="P:positive regulation of ERK1 and ERK2 cascade"/>
    <property type="evidence" value="ECO:0007669"/>
    <property type="project" value="TreeGrafter"/>
</dbReference>